<dbReference type="GO" id="GO:0009523">
    <property type="term" value="C:photosystem II"/>
    <property type="evidence" value="ECO:0007669"/>
    <property type="project" value="UniProtKB-KW"/>
</dbReference>
<comment type="caution">
    <text evidence="5">The sequence shown here is derived from an EMBL/GenBank/DDBJ whole genome shotgun (WGS) entry which is preliminary data.</text>
</comment>
<dbReference type="CDD" id="cd15482">
    <property type="entry name" value="Sialidase_non-viral"/>
    <property type="match status" value="1"/>
</dbReference>
<sequence>MTSGIGALVLSGLLAVSPASAAKDYTVLEDVEGFDPNAIKYATPSDQADDNLLLDVVRANGRLVAVGEFGHVIYSDDQGMSWTQAETVPTQVTLTTVAFPSDKVGFAGGHDTTIIKTEDGGVTWERVYHDFEAETPIFGLYFDTPQHGFAIGAFSLVLETNDGGETWEQTDIVDGGEYDYHLNDIFEAKDGTIYIAAEFGNVFRSTDDGESFQAIKTPYEGSFWSGIGLADGSVLVYGMRGNVYRTVDGGETWTKVPTGTKKSFGGGVQLDNGDIILVGLNGAVAYSSDGGESFLTTSRRDREGYNAVADGPEGKIVIFGVPGVKIMPDNAEDAVSQDDVSS</sequence>
<evidence type="ECO:0000259" key="4">
    <source>
        <dbReference type="Pfam" id="PF14870"/>
    </source>
</evidence>
<evidence type="ECO:0000256" key="1">
    <source>
        <dbReference type="ARBA" id="ARBA00022531"/>
    </source>
</evidence>
<feature type="domain" description="Photosynthesis system II assembly factor Ycf48/Hcf136-like" evidence="4">
    <location>
        <begin position="132"/>
        <end position="281"/>
    </location>
</feature>
<dbReference type="Gene3D" id="2.130.10.10">
    <property type="entry name" value="YVTN repeat-like/Quinoprotein amine dehydrogenase"/>
    <property type="match status" value="2"/>
</dbReference>
<evidence type="ECO:0000313" key="6">
    <source>
        <dbReference type="Proteomes" id="UP000028702"/>
    </source>
</evidence>
<dbReference type="InterPro" id="IPR036278">
    <property type="entry name" value="Sialidase_sf"/>
</dbReference>
<dbReference type="InterPro" id="IPR015943">
    <property type="entry name" value="WD40/YVTN_repeat-like_dom_sf"/>
</dbReference>
<dbReference type="EMBL" id="BBIO01000001">
    <property type="protein sequence ID" value="GAK43555.1"/>
    <property type="molecule type" value="Genomic_DNA"/>
</dbReference>
<dbReference type="eggNOG" id="COG4447">
    <property type="taxonomic scope" value="Bacteria"/>
</dbReference>
<protein>
    <submittedName>
        <fullName evidence="5">BNR/Asp-box repeat-containing protein</fullName>
    </submittedName>
</protein>
<keyword evidence="6" id="KW-1185">Reference proteome</keyword>
<keyword evidence="1" id="KW-0602">Photosynthesis</keyword>
<dbReference type="PANTHER" id="PTHR47199">
    <property type="entry name" value="PHOTOSYSTEM II STABILITY/ASSEMBLY FACTOR HCF136, CHLOROPLASTIC"/>
    <property type="match status" value="1"/>
</dbReference>
<evidence type="ECO:0000256" key="3">
    <source>
        <dbReference type="SAM" id="SignalP"/>
    </source>
</evidence>
<feature type="chain" id="PRO_5001754884" evidence="3">
    <location>
        <begin position="22"/>
        <end position="342"/>
    </location>
</feature>
<dbReference type="InterPro" id="IPR028203">
    <property type="entry name" value="PSII_CF48-like_dom"/>
</dbReference>
<dbReference type="PANTHER" id="PTHR47199:SF2">
    <property type="entry name" value="PHOTOSYSTEM II STABILITY_ASSEMBLY FACTOR HCF136, CHLOROPLASTIC"/>
    <property type="match status" value="1"/>
</dbReference>
<accession>A0A081B687</accession>
<evidence type="ECO:0000256" key="2">
    <source>
        <dbReference type="ARBA" id="ARBA00023276"/>
    </source>
</evidence>
<evidence type="ECO:0000313" key="5">
    <source>
        <dbReference type="EMBL" id="GAK43555.1"/>
    </source>
</evidence>
<dbReference type="Proteomes" id="UP000028702">
    <property type="component" value="Unassembled WGS sequence"/>
</dbReference>
<dbReference type="STRING" id="1333998.M2A_0054"/>
<name>A0A081B687_9HYPH</name>
<keyword evidence="3" id="KW-0732">Signal</keyword>
<feature type="signal peptide" evidence="3">
    <location>
        <begin position="1"/>
        <end position="21"/>
    </location>
</feature>
<proteinExistence type="predicted"/>
<organism evidence="5 6">
    <name type="scientific">Tepidicaulis marinus</name>
    <dbReference type="NCBI Taxonomy" id="1333998"/>
    <lineage>
        <taxon>Bacteria</taxon>
        <taxon>Pseudomonadati</taxon>
        <taxon>Pseudomonadota</taxon>
        <taxon>Alphaproteobacteria</taxon>
        <taxon>Hyphomicrobiales</taxon>
        <taxon>Parvibaculaceae</taxon>
        <taxon>Tepidicaulis</taxon>
    </lineage>
</organism>
<gene>
    <name evidence="5" type="ORF">M2A_0054</name>
</gene>
<dbReference type="GO" id="GO:0015979">
    <property type="term" value="P:photosynthesis"/>
    <property type="evidence" value="ECO:0007669"/>
    <property type="project" value="UniProtKB-KW"/>
</dbReference>
<reference evidence="5 6" key="1">
    <citation type="submission" date="2014-07" db="EMBL/GenBank/DDBJ databases">
        <title>Tepidicaulis marinum gen. nov., sp. nov., a novel marine bacterium denitrifying nitrate to nitrous oxide strictly under microaerobic conditions.</title>
        <authorList>
            <person name="Takeuchi M."/>
            <person name="Yamagishi T."/>
            <person name="Kamagata Y."/>
            <person name="Oshima K."/>
            <person name="Hattori M."/>
            <person name="Katayama T."/>
            <person name="Hanada S."/>
            <person name="Tamaki H."/>
            <person name="Marumo K."/>
            <person name="Maeda H."/>
            <person name="Nedachi M."/>
            <person name="Iwasaki W."/>
            <person name="Suwa Y."/>
            <person name="Sakata S."/>
        </authorList>
    </citation>
    <scope>NUCLEOTIDE SEQUENCE [LARGE SCALE GENOMIC DNA]</scope>
    <source>
        <strain evidence="5 6">MA2</strain>
    </source>
</reference>
<keyword evidence="2" id="KW-0604">Photosystem II</keyword>
<dbReference type="Pfam" id="PF14870">
    <property type="entry name" value="PSII_BNR"/>
    <property type="match status" value="1"/>
</dbReference>
<dbReference type="SUPFAM" id="SSF50939">
    <property type="entry name" value="Sialidases"/>
    <property type="match status" value="1"/>
</dbReference>
<dbReference type="AlphaFoldDB" id="A0A081B687"/>